<organism evidence="1 2">
    <name type="scientific">Ureibacillus aquaedulcis</name>
    <dbReference type="NCBI Taxonomy" id="3058421"/>
    <lineage>
        <taxon>Bacteria</taxon>
        <taxon>Bacillati</taxon>
        <taxon>Bacillota</taxon>
        <taxon>Bacilli</taxon>
        <taxon>Bacillales</taxon>
        <taxon>Caryophanaceae</taxon>
        <taxon>Ureibacillus</taxon>
    </lineage>
</organism>
<dbReference type="EMBL" id="JAUHTQ010000011">
    <property type="protein sequence ID" value="MDN4494624.1"/>
    <property type="molecule type" value="Genomic_DNA"/>
</dbReference>
<name>A0ABT8GTS4_9BACL</name>
<gene>
    <name evidence="1" type="ORF">QYB95_13810</name>
</gene>
<evidence type="ECO:0000313" key="2">
    <source>
        <dbReference type="Proteomes" id="UP001172743"/>
    </source>
</evidence>
<comment type="caution">
    <text evidence="1">The sequence shown here is derived from an EMBL/GenBank/DDBJ whole genome shotgun (WGS) entry which is preliminary data.</text>
</comment>
<dbReference type="RefSeq" id="WP_301138927.1">
    <property type="nucleotide sequence ID" value="NZ_JAUHTQ010000011.1"/>
</dbReference>
<evidence type="ECO:0000313" key="1">
    <source>
        <dbReference type="EMBL" id="MDN4494624.1"/>
    </source>
</evidence>
<protein>
    <submittedName>
        <fullName evidence="1">Uncharacterized protein</fullName>
    </submittedName>
</protein>
<sequence>MRYSGYAVEGSTYYEFETVQMQTDVLYGESYAILEEDNTWEVNTTFQYEVLYVSDDGLILKKFYRKKLDNVQTLESHPLFQSTIWIIEETASEYINEEDIIQIVTQDVYASKVPTNSSTYRYLLERSELFEQFFEDLYTEMDNYYNGVKQDSPEKWDFANFLQSEYGVQLEQSEGADIVLSNCLGLMRKLNLTYAEMAEYFCKYVL</sequence>
<dbReference type="Proteomes" id="UP001172743">
    <property type="component" value="Unassembled WGS sequence"/>
</dbReference>
<reference evidence="1" key="1">
    <citation type="submission" date="2023-07" db="EMBL/GenBank/DDBJ databases">
        <title>Ureibacillus sp. isolated from freshwater well.</title>
        <authorList>
            <person name="Kirdat K."/>
            <person name="Bhatt A."/>
            <person name="Teware R."/>
            <person name="Bhavsar Y."/>
            <person name="Yadav A."/>
        </authorList>
    </citation>
    <scope>NUCLEOTIDE SEQUENCE</scope>
    <source>
        <strain evidence="1">BA0131</strain>
    </source>
</reference>
<accession>A0ABT8GTS4</accession>
<proteinExistence type="predicted"/>
<keyword evidence="2" id="KW-1185">Reference proteome</keyword>